<name>A0A8H5CHG3_9AGAR</name>
<comment type="caution">
    <text evidence="5">The sequence shown here is derived from an EMBL/GenBank/DDBJ whole genome shotgun (WGS) entry which is preliminary data.</text>
</comment>
<keyword evidence="6" id="KW-1185">Reference proteome</keyword>
<protein>
    <recommendedName>
        <fullName evidence="4">NmrA-like domain-containing protein</fullName>
    </recommendedName>
</protein>
<dbReference type="OrthoDB" id="9974981at2759"/>
<feature type="domain" description="NmrA-like" evidence="4">
    <location>
        <begin position="4"/>
        <end position="277"/>
    </location>
</feature>
<dbReference type="InterPro" id="IPR051609">
    <property type="entry name" value="NmrA/Isoflavone_reductase-like"/>
</dbReference>
<dbReference type="InterPro" id="IPR036291">
    <property type="entry name" value="NAD(P)-bd_dom_sf"/>
</dbReference>
<sequence length="324" mass="35665">MSPSQRIAVAGGTGHIGLHIVESLLSLSPTVPFLHIIVLSRSIKPEKSKITFAGSSAPIIAVDYNDTSGIESILREHNIDTVISALYGDADVFDIAQQNLLTAALNVPTIRRFAPSELSIDSETADSVTMYYLKKRPILQRLREIQAARSGPGIPSFEYTKFVTGLVMNYLASGNPKSSGEDAHGHMFAHKVIFDFENGTAEIPGDGQALFWMSRIQDMGEFIAHATQLDVWPEQMDLVGDMRSMNEIRALAEAILGKKLDVTYLSEEELQLRLGPNPSSLTNVVAEVMISFARGEVKRSETYAGLKDIVKPVGLEQFLRTWWS</sequence>
<dbReference type="GO" id="GO:0016491">
    <property type="term" value="F:oxidoreductase activity"/>
    <property type="evidence" value="ECO:0007669"/>
    <property type="project" value="UniProtKB-KW"/>
</dbReference>
<keyword evidence="3" id="KW-0560">Oxidoreductase</keyword>
<comment type="similarity">
    <text evidence="1">Belongs to the NmrA-type oxidoreductase family. Isoflavone reductase subfamily.</text>
</comment>
<accession>A0A8H5CHG3</accession>
<proteinExistence type="inferred from homology"/>
<dbReference type="PANTHER" id="PTHR47706">
    <property type="entry name" value="NMRA-LIKE FAMILY PROTEIN"/>
    <property type="match status" value="1"/>
</dbReference>
<organism evidence="5 6">
    <name type="scientific">Tetrapyrgos nigripes</name>
    <dbReference type="NCBI Taxonomy" id="182062"/>
    <lineage>
        <taxon>Eukaryota</taxon>
        <taxon>Fungi</taxon>
        <taxon>Dikarya</taxon>
        <taxon>Basidiomycota</taxon>
        <taxon>Agaricomycotina</taxon>
        <taxon>Agaricomycetes</taxon>
        <taxon>Agaricomycetidae</taxon>
        <taxon>Agaricales</taxon>
        <taxon>Marasmiineae</taxon>
        <taxon>Marasmiaceae</taxon>
        <taxon>Tetrapyrgos</taxon>
    </lineage>
</organism>
<evidence type="ECO:0000259" key="4">
    <source>
        <dbReference type="Pfam" id="PF05368"/>
    </source>
</evidence>
<evidence type="ECO:0000313" key="5">
    <source>
        <dbReference type="EMBL" id="KAF5341538.1"/>
    </source>
</evidence>
<dbReference type="InterPro" id="IPR008030">
    <property type="entry name" value="NmrA-like"/>
</dbReference>
<dbReference type="PANTHER" id="PTHR47706:SF4">
    <property type="entry name" value="NMRA-LIKE DOMAIN-CONTAINING PROTEIN"/>
    <property type="match status" value="1"/>
</dbReference>
<evidence type="ECO:0000256" key="2">
    <source>
        <dbReference type="ARBA" id="ARBA00022857"/>
    </source>
</evidence>
<dbReference type="Pfam" id="PF05368">
    <property type="entry name" value="NmrA"/>
    <property type="match status" value="1"/>
</dbReference>
<evidence type="ECO:0000256" key="3">
    <source>
        <dbReference type="ARBA" id="ARBA00023002"/>
    </source>
</evidence>
<dbReference type="Gene3D" id="3.40.50.720">
    <property type="entry name" value="NAD(P)-binding Rossmann-like Domain"/>
    <property type="match status" value="1"/>
</dbReference>
<dbReference type="AlphaFoldDB" id="A0A8H5CHG3"/>
<dbReference type="Proteomes" id="UP000559256">
    <property type="component" value="Unassembled WGS sequence"/>
</dbReference>
<evidence type="ECO:0000313" key="6">
    <source>
        <dbReference type="Proteomes" id="UP000559256"/>
    </source>
</evidence>
<keyword evidence="2" id="KW-0521">NADP</keyword>
<dbReference type="EMBL" id="JAACJM010000162">
    <property type="protein sequence ID" value="KAF5341538.1"/>
    <property type="molecule type" value="Genomic_DNA"/>
</dbReference>
<dbReference type="Gene3D" id="3.90.25.10">
    <property type="entry name" value="UDP-galactose 4-epimerase, domain 1"/>
    <property type="match status" value="1"/>
</dbReference>
<reference evidence="5 6" key="1">
    <citation type="journal article" date="2020" name="ISME J.">
        <title>Uncovering the hidden diversity of litter-decomposition mechanisms in mushroom-forming fungi.</title>
        <authorList>
            <person name="Floudas D."/>
            <person name="Bentzer J."/>
            <person name="Ahren D."/>
            <person name="Johansson T."/>
            <person name="Persson P."/>
            <person name="Tunlid A."/>
        </authorList>
    </citation>
    <scope>NUCLEOTIDE SEQUENCE [LARGE SCALE GENOMIC DNA]</scope>
    <source>
        <strain evidence="5 6">CBS 291.85</strain>
    </source>
</reference>
<evidence type="ECO:0000256" key="1">
    <source>
        <dbReference type="ARBA" id="ARBA00005725"/>
    </source>
</evidence>
<dbReference type="SUPFAM" id="SSF51735">
    <property type="entry name" value="NAD(P)-binding Rossmann-fold domains"/>
    <property type="match status" value="1"/>
</dbReference>
<gene>
    <name evidence="5" type="ORF">D9758_012556</name>
</gene>